<sequence length="77" mass="8799">MEKRGTGERLRQQAQARAVMHLVSRFPSLRAGIVTRWYRYALVSFFPYVLVSLRVSIVVWAPVVSRRVGPAQWRGAG</sequence>
<dbReference type="EMBL" id="CADCTQ010000209">
    <property type="protein sequence ID" value="CAA9258412.1"/>
    <property type="molecule type" value="Genomic_DNA"/>
</dbReference>
<feature type="transmembrane region" description="Helical" evidence="1">
    <location>
        <begin position="45"/>
        <end position="64"/>
    </location>
</feature>
<keyword evidence="1" id="KW-0472">Membrane</keyword>
<name>A0A6J4IQZ8_9SPHI</name>
<evidence type="ECO:0000256" key="1">
    <source>
        <dbReference type="SAM" id="Phobius"/>
    </source>
</evidence>
<keyword evidence="1" id="KW-1133">Transmembrane helix</keyword>
<reference evidence="2" key="1">
    <citation type="submission" date="2020-02" db="EMBL/GenBank/DDBJ databases">
        <authorList>
            <person name="Meier V. D."/>
        </authorList>
    </citation>
    <scope>NUCLEOTIDE SEQUENCE</scope>
    <source>
        <strain evidence="2">AVDCRST_MAG56</strain>
    </source>
</reference>
<keyword evidence="1" id="KW-0812">Transmembrane</keyword>
<protein>
    <submittedName>
        <fullName evidence="2">Uncharacterized protein</fullName>
    </submittedName>
</protein>
<organism evidence="2">
    <name type="scientific">uncultured Cytophagales bacterium</name>
    <dbReference type="NCBI Taxonomy" id="158755"/>
    <lineage>
        <taxon>Bacteria</taxon>
        <taxon>Pseudomonadati</taxon>
        <taxon>Bacteroidota</taxon>
        <taxon>Sphingobacteriia</taxon>
        <taxon>Sphingobacteriales</taxon>
        <taxon>environmental samples</taxon>
    </lineage>
</organism>
<proteinExistence type="predicted"/>
<dbReference type="AlphaFoldDB" id="A0A6J4IQZ8"/>
<gene>
    <name evidence="2" type="ORF">AVDCRST_MAG56-2557</name>
</gene>
<accession>A0A6J4IQZ8</accession>
<evidence type="ECO:0000313" key="2">
    <source>
        <dbReference type="EMBL" id="CAA9258412.1"/>
    </source>
</evidence>